<dbReference type="KEGG" id="pmui:G4G71_12925"/>
<organism evidence="1 2">
    <name type="scientific">Pseudomonas multiresinivorans</name>
    <dbReference type="NCBI Taxonomy" id="95301"/>
    <lineage>
        <taxon>Bacteria</taxon>
        <taxon>Pseudomonadati</taxon>
        <taxon>Pseudomonadota</taxon>
        <taxon>Gammaproteobacteria</taxon>
        <taxon>Pseudomonadales</taxon>
        <taxon>Pseudomonadaceae</taxon>
        <taxon>Pseudomonas</taxon>
    </lineage>
</organism>
<dbReference type="AlphaFoldDB" id="A0A7Z3BLU7"/>
<accession>A0A7Z3BLU7</accession>
<sequence length="126" mass="14543">MSLFIDSLKLRLLLLASIPLLRRAERRSARLRELLHEDSFVLQIRTADGVGGYYRLRGGVLSLHRGEHRRPDFTQYWQRSSDALRVMLSRDETDMLRAVEGGQCQLQGRFAVALWFNEAMKIARAA</sequence>
<evidence type="ECO:0008006" key="3">
    <source>
        <dbReference type="Google" id="ProtNLM"/>
    </source>
</evidence>
<dbReference type="RefSeq" id="WP_169938122.1">
    <property type="nucleotide sequence ID" value="NZ_CP048833.1"/>
</dbReference>
<name>A0A7Z3BLU7_9PSED</name>
<gene>
    <name evidence="1" type="ORF">G4G71_12925</name>
</gene>
<proteinExistence type="predicted"/>
<protein>
    <recommendedName>
        <fullName evidence="3">SCP-2 sterol transfer family protein</fullName>
    </recommendedName>
</protein>
<dbReference type="EMBL" id="CP048833">
    <property type="protein sequence ID" value="QJP08737.1"/>
    <property type="molecule type" value="Genomic_DNA"/>
</dbReference>
<dbReference type="Proteomes" id="UP000502549">
    <property type="component" value="Chromosome"/>
</dbReference>
<evidence type="ECO:0000313" key="1">
    <source>
        <dbReference type="EMBL" id="QJP08737.1"/>
    </source>
</evidence>
<evidence type="ECO:0000313" key="2">
    <source>
        <dbReference type="Proteomes" id="UP000502549"/>
    </source>
</evidence>
<reference evidence="1 2" key="1">
    <citation type="submission" date="2020-02" db="EMBL/GenBank/DDBJ databases">
        <title>Complete genome sequence of Pseudomonas multiresinivorans ORNL1.</title>
        <authorList>
            <person name="Podar M."/>
        </authorList>
    </citation>
    <scope>NUCLEOTIDE SEQUENCE [LARGE SCALE GENOMIC DNA]</scope>
    <source>
        <strain evidence="2">populi</strain>
    </source>
</reference>
<keyword evidence="2" id="KW-1185">Reference proteome</keyword>